<dbReference type="Gramene" id="evm.model.03.1073">
    <property type="protein sequence ID" value="cds.evm.model.03.1073"/>
    <property type="gene ID" value="evm.TU.03.1073"/>
</dbReference>
<reference evidence="1" key="2">
    <citation type="submission" date="2021-03" db="UniProtKB">
        <authorList>
            <consortium name="EnsemblPlants"/>
        </authorList>
    </citation>
    <scope>IDENTIFICATION</scope>
</reference>
<evidence type="ECO:0000313" key="1">
    <source>
        <dbReference type="EnsemblPlants" id="cds.evm.model.03.1073"/>
    </source>
</evidence>
<dbReference type="EnsemblPlants" id="evm.model.03.1073">
    <property type="protein sequence ID" value="cds.evm.model.03.1073"/>
    <property type="gene ID" value="evm.TU.03.1073"/>
</dbReference>
<evidence type="ECO:0000313" key="2">
    <source>
        <dbReference type="Proteomes" id="UP000596661"/>
    </source>
</evidence>
<reference evidence="1" key="1">
    <citation type="submission" date="2018-11" db="EMBL/GenBank/DDBJ databases">
        <authorList>
            <person name="Grassa J C."/>
        </authorList>
    </citation>
    <scope>NUCLEOTIDE SEQUENCE [LARGE SCALE GENOMIC DNA]</scope>
</reference>
<name>A0A803P3V5_CANSA</name>
<sequence length="131" mass="13675">MIPTLVNPIQGQVGGFFNPLSINSQSTGVSTDPSMISGDLMNHEDVNSHPILQTRNFNSVSADSVIVSDTPSFPNPELVNVACSPVDALPSLVLGHTNAANPTFQVKAPRPNPHVKGKGLACASGVKTPCF</sequence>
<protein>
    <submittedName>
        <fullName evidence="1">Uncharacterized protein</fullName>
    </submittedName>
</protein>
<dbReference type="Proteomes" id="UP000596661">
    <property type="component" value="Chromosome 3"/>
</dbReference>
<accession>A0A803P3V5</accession>
<dbReference type="EMBL" id="UZAU01000281">
    <property type="status" value="NOT_ANNOTATED_CDS"/>
    <property type="molecule type" value="Genomic_DNA"/>
</dbReference>
<proteinExistence type="predicted"/>
<dbReference type="AlphaFoldDB" id="A0A803P3V5"/>
<keyword evidence="2" id="KW-1185">Reference proteome</keyword>
<organism evidence="1 2">
    <name type="scientific">Cannabis sativa</name>
    <name type="common">Hemp</name>
    <name type="synonym">Marijuana</name>
    <dbReference type="NCBI Taxonomy" id="3483"/>
    <lineage>
        <taxon>Eukaryota</taxon>
        <taxon>Viridiplantae</taxon>
        <taxon>Streptophyta</taxon>
        <taxon>Embryophyta</taxon>
        <taxon>Tracheophyta</taxon>
        <taxon>Spermatophyta</taxon>
        <taxon>Magnoliopsida</taxon>
        <taxon>eudicotyledons</taxon>
        <taxon>Gunneridae</taxon>
        <taxon>Pentapetalae</taxon>
        <taxon>rosids</taxon>
        <taxon>fabids</taxon>
        <taxon>Rosales</taxon>
        <taxon>Cannabaceae</taxon>
        <taxon>Cannabis</taxon>
    </lineage>
</organism>